<name>A0ABM8UXB6_9BACT</name>
<evidence type="ECO:0000313" key="2">
    <source>
        <dbReference type="EMBL" id="CAG5074247.1"/>
    </source>
</evidence>
<feature type="transmembrane region" description="Helical" evidence="1">
    <location>
        <begin position="13"/>
        <end position="32"/>
    </location>
</feature>
<evidence type="ECO:0000313" key="3">
    <source>
        <dbReference type="Proteomes" id="UP000679725"/>
    </source>
</evidence>
<evidence type="ECO:0000256" key="1">
    <source>
        <dbReference type="SAM" id="Phobius"/>
    </source>
</evidence>
<protein>
    <submittedName>
        <fullName evidence="2">Uncharacterized protein</fullName>
    </submittedName>
</protein>
<reference evidence="2 3" key="1">
    <citation type="submission" date="2021-04" db="EMBL/GenBank/DDBJ databases">
        <authorList>
            <person name="Rodrigo-Torres L."/>
            <person name="Arahal R. D."/>
            <person name="Lucena T."/>
        </authorList>
    </citation>
    <scope>NUCLEOTIDE SEQUENCE [LARGE SCALE GENOMIC DNA]</scope>
    <source>
        <strain evidence="2 3">CECT 9623</strain>
    </source>
</reference>
<keyword evidence="1" id="KW-1133">Transmembrane helix</keyword>
<gene>
    <name evidence="2" type="ORF">DYBT9623_05004</name>
</gene>
<keyword evidence="1" id="KW-0472">Membrane</keyword>
<dbReference type="Proteomes" id="UP000679725">
    <property type="component" value="Unassembled WGS sequence"/>
</dbReference>
<sequence length="134" mass="15192">MEPPVHFVRAQRLINQTISFMLAAMLLVVAGARSWSDYAEIGQTYTGKAKEIGQKNAKEQASNPAEAKVSTLSLDAVITPAISFDFSHYFYFVAQPVWHFVATQLAVRFTFQESFFLFSYFHRIFGRFIVTNAP</sequence>
<accession>A0ABM8UXB6</accession>
<keyword evidence="1" id="KW-0812">Transmembrane</keyword>
<organism evidence="2 3">
    <name type="scientific">Dyadobacter linearis</name>
    <dbReference type="NCBI Taxonomy" id="2823330"/>
    <lineage>
        <taxon>Bacteria</taxon>
        <taxon>Pseudomonadati</taxon>
        <taxon>Bacteroidota</taxon>
        <taxon>Cytophagia</taxon>
        <taxon>Cytophagales</taxon>
        <taxon>Spirosomataceae</taxon>
        <taxon>Dyadobacter</taxon>
    </lineage>
</organism>
<comment type="caution">
    <text evidence="2">The sequence shown here is derived from an EMBL/GenBank/DDBJ whole genome shotgun (WGS) entry which is preliminary data.</text>
</comment>
<keyword evidence="3" id="KW-1185">Reference proteome</keyword>
<proteinExistence type="predicted"/>
<dbReference type="EMBL" id="CAJRAU010000010">
    <property type="protein sequence ID" value="CAG5074247.1"/>
    <property type="molecule type" value="Genomic_DNA"/>
</dbReference>